<comment type="subcellular location">
    <subcellularLocation>
        <location evidence="1">Membrane</location>
    </subcellularLocation>
</comment>
<dbReference type="HOGENOM" id="CLU_012720_0_0_1"/>
<organism evidence="5">
    <name type="scientific">Albugo laibachii Nc14</name>
    <dbReference type="NCBI Taxonomy" id="890382"/>
    <lineage>
        <taxon>Eukaryota</taxon>
        <taxon>Sar</taxon>
        <taxon>Stramenopiles</taxon>
        <taxon>Oomycota</taxon>
        <taxon>Peronosporomycetes</taxon>
        <taxon>Albuginales</taxon>
        <taxon>Albuginaceae</taxon>
        <taxon>Albugo</taxon>
    </lineage>
</organism>
<sequence length="727" mass="82073">MISILASGKGIKKFCHDWNQLLMPCVDSYLIDFLEIIEKDPEHCSQISDYLDMLKWIVPPTAYGRKVDIARFLLDGVFNNINRLLCTSRSDNSKEKGTSEVKCAAVILEEITTRYQEDSFSIAKTLIFPLFTIQSDSVCKAMEGADYTDSVSLEISKFLNLGCCSYAIRPFMTQLVKSFEYISGSSAVDTLNGMVEWGSNGSQTSGMRAFVGVLSHIENCPFSTKCKDPKHLAHLPTEESASGKMLYLETNNLSGTTCKLVSECNDAETMCTQVCASGSLQINDWLRRTLAYQRALTYKAPLCEAQLPGTHNSAITLSDGYGLRDKAMNAYAFNTPQKPWSYIKTNNQALSLTDQLDSGVRFLEVDTHFFLNDFYSAHCGGGTNNIMNQFTFLKDFADQLSHYGPVFWDQNLVGCYPSLSGISASKQVKTRTHIAEIRDWIEKNKDEFLMLYLDNGVEITNFQKWNGLHEILLENDFNKVFVPLSKLKQMASSGWSKTSINDLMAEGYRVLLLSNTETELFYEINNFCGKLLDLPADCPDKKIGNGEVSTPQDPVASSTKFTRMYQEELRLFSINGNLKFSHGNPRFLTAETIPQSFKCNVNVIAPDMLDISKMEAMIWSWNVDEPRNVGPDTSVYMTESARWITGEKSLSDWKACFNKENMIWRIVKDLDDCPMQFVYEAPQNGNQNFLLQLGMKYFKPQPLQFVKINADVSFFARFTNVTSSQAF</sequence>
<dbReference type="Gene3D" id="3.20.20.190">
    <property type="entry name" value="Phosphatidylinositol (PI) phosphodiesterase"/>
    <property type="match status" value="1"/>
</dbReference>
<keyword evidence="4" id="KW-0472">Membrane</keyword>
<keyword evidence="2" id="KW-0812">Transmembrane</keyword>
<gene>
    <name evidence="5" type="primary">AlNc14C225G9201</name>
    <name evidence="6" type="synonym">AlNc14C385G11253</name>
    <name evidence="5" type="ORF">ALNC14_103250</name>
    <name evidence="6" type="ORF">ALNC14_126920</name>
</gene>
<dbReference type="InterPro" id="IPR017946">
    <property type="entry name" value="PLC-like_Pdiesterase_TIM-brl"/>
</dbReference>
<dbReference type="GO" id="GO:0006629">
    <property type="term" value="P:lipid metabolic process"/>
    <property type="evidence" value="ECO:0007669"/>
    <property type="project" value="InterPro"/>
</dbReference>
<dbReference type="PANTHER" id="PTHR35518">
    <property type="entry name" value="MAINTENANCE OF TELOMOERE CAPPING"/>
    <property type="match status" value="1"/>
</dbReference>
<reference evidence="5" key="1">
    <citation type="journal article" date="2011" name="PLoS Biol.">
        <title>Gene gain and loss during evolution of obligate parasitism in the white rust pathogen of Arabidopsis thaliana.</title>
        <authorList>
            <person name="Kemen E."/>
            <person name="Gardiner A."/>
            <person name="Schultz-Larsen T."/>
            <person name="Kemen A.C."/>
            <person name="Balmuth A.L."/>
            <person name="Robert-Seilaniantz A."/>
            <person name="Bailey K."/>
            <person name="Holub E."/>
            <person name="Studholme D.J."/>
            <person name="Maclean D."/>
            <person name="Jones J.D."/>
        </authorList>
    </citation>
    <scope>NUCLEOTIDE SEQUENCE</scope>
</reference>
<evidence type="ECO:0000313" key="6">
    <source>
        <dbReference type="EMBL" id="CCA26548.1"/>
    </source>
</evidence>
<dbReference type="SUPFAM" id="SSF51695">
    <property type="entry name" value="PLC-like phosphodiesterases"/>
    <property type="match status" value="1"/>
</dbReference>
<evidence type="ECO:0000256" key="4">
    <source>
        <dbReference type="ARBA" id="ARBA00023136"/>
    </source>
</evidence>
<dbReference type="EMBL" id="FR824429">
    <property type="protein sequence ID" value="CCA26548.1"/>
    <property type="molecule type" value="Genomic_DNA"/>
</dbReference>
<dbReference type="EMBL" id="FR824270">
    <property type="protein sequence ID" value="CCA24181.1"/>
    <property type="molecule type" value="Genomic_DNA"/>
</dbReference>
<dbReference type="AlphaFoldDB" id="F0WS63"/>
<dbReference type="GO" id="GO:0008081">
    <property type="term" value="F:phosphoric diester hydrolase activity"/>
    <property type="evidence" value="ECO:0007669"/>
    <property type="project" value="InterPro"/>
</dbReference>
<accession>F0WS63</accession>
<evidence type="ECO:0000256" key="3">
    <source>
        <dbReference type="ARBA" id="ARBA00022989"/>
    </source>
</evidence>
<evidence type="ECO:0000256" key="1">
    <source>
        <dbReference type="ARBA" id="ARBA00004370"/>
    </source>
</evidence>
<dbReference type="PANTHER" id="PTHR35518:SF2">
    <property type="entry name" value="MAINTENANCE OF TELOMERE CAPPING PROTEIN 6"/>
    <property type="match status" value="1"/>
</dbReference>
<dbReference type="InterPro" id="IPR051008">
    <property type="entry name" value="Telomere_Capping_Maintenance"/>
</dbReference>
<name>F0WS63_9STRA</name>
<reference evidence="5" key="2">
    <citation type="submission" date="2011-02" db="EMBL/GenBank/DDBJ databases">
        <authorList>
            <person name="MacLean D."/>
        </authorList>
    </citation>
    <scope>NUCLEOTIDE SEQUENCE</scope>
</reference>
<evidence type="ECO:0000256" key="2">
    <source>
        <dbReference type="ARBA" id="ARBA00022692"/>
    </source>
</evidence>
<protein>
    <submittedName>
        <fullName evidence="5">Uncharacterized protein AlNc14C225G9201</fullName>
    </submittedName>
    <submittedName>
        <fullName evidence="6">Uncharacterized protein AlNc14C385G11253</fullName>
    </submittedName>
</protein>
<evidence type="ECO:0000313" key="5">
    <source>
        <dbReference type="EMBL" id="CCA24181.1"/>
    </source>
</evidence>
<keyword evidence="3" id="KW-1133">Transmembrane helix</keyword>
<proteinExistence type="predicted"/>
<dbReference type="GO" id="GO:0016020">
    <property type="term" value="C:membrane"/>
    <property type="evidence" value="ECO:0007669"/>
    <property type="project" value="UniProtKB-SubCell"/>
</dbReference>